<dbReference type="PANTHER" id="PTHR35519:SF2">
    <property type="entry name" value="PH DOMAIN PROTEIN"/>
    <property type="match status" value="1"/>
</dbReference>
<dbReference type="Proteomes" id="UP000635278">
    <property type="component" value="Unassembled WGS sequence"/>
</dbReference>
<proteinExistence type="predicted"/>
<gene>
    <name evidence="2" type="ORF">GOB93_16375</name>
</gene>
<evidence type="ECO:0000256" key="1">
    <source>
        <dbReference type="SAM" id="Phobius"/>
    </source>
</evidence>
<evidence type="ECO:0000313" key="3">
    <source>
        <dbReference type="Proteomes" id="UP000635278"/>
    </source>
</evidence>
<keyword evidence="1" id="KW-1133">Transmembrane helix</keyword>
<organism evidence="2 3">
    <name type="scientific">Acetobacter musti</name>
    <dbReference type="NCBI Taxonomy" id="864732"/>
    <lineage>
        <taxon>Bacteria</taxon>
        <taxon>Pseudomonadati</taxon>
        <taxon>Pseudomonadota</taxon>
        <taxon>Alphaproteobacteria</taxon>
        <taxon>Acetobacterales</taxon>
        <taxon>Acetobacteraceae</taxon>
        <taxon>Acetobacter</taxon>
    </lineage>
</organism>
<reference evidence="2 3" key="1">
    <citation type="journal article" date="2020" name="Int. J. Syst. Evol. Microbiol.">
        <title>Novel acetic acid bacteria from cider fermentations: Acetobacter conturbans sp. nov. and Acetobacter fallax sp. nov.</title>
        <authorList>
            <person name="Sombolestani A.S."/>
            <person name="Cleenwerck I."/>
            <person name="Cnockaert M."/>
            <person name="Borremans W."/>
            <person name="Wieme A.D."/>
            <person name="De Vuyst L."/>
            <person name="Vandamme P."/>
        </authorList>
    </citation>
    <scope>NUCLEOTIDE SEQUENCE [LARGE SCALE GENOMIC DNA]</scope>
    <source>
        <strain evidence="2 3">LMG 30640</strain>
    </source>
</reference>
<dbReference type="InterPro" id="IPR025187">
    <property type="entry name" value="DUF4112"/>
</dbReference>
<feature type="transmembrane region" description="Helical" evidence="1">
    <location>
        <begin position="28"/>
        <end position="54"/>
    </location>
</feature>
<protein>
    <submittedName>
        <fullName evidence="2">DUF4112 domain-containing protein</fullName>
    </submittedName>
</protein>
<keyword evidence="1" id="KW-0472">Membrane</keyword>
<dbReference type="PANTHER" id="PTHR35519">
    <property type="entry name" value="MEMBRANE PROTEINS"/>
    <property type="match status" value="1"/>
</dbReference>
<accession>A0ABX0JSK9</accession>
<dbReference type="EMBL" id="WOTB01000028">
    <property type="protein sequence ID" value="NHN86204.1"/>
    <property type="molecule type" value="Genomic_DNA"/>
</dbReference>
<comment type="caution">
    <text evidence="2">The sequence shown here is derived from an EMBL/GenBank/DDBJ whole genome shotgun (WGS) entry which is preliminary data.</text>
</comment>
<keyword evidence="3" id="KW-1185">Reference proteome</keyword>
<keyword evidence="1" id="KW-0812">Transmembrane</keyword>
<name>A0ABX0JSK9_9PROT</name>
<evidence type="ECO:0000313" key="2">
    <source>
        <dbReference type="EMBL" id="NHN86204.1"/>
    </source>
</evidence>
<sequence length="112" mass="12260">MRARLERLKRLAWLLDASIQLPGTKFRFGLDAVIGLVPAGGTVIMTLVSLWIVWEARKLGAPAPLLLRMLVNVAIEAAIDFIPVAGDLIDAAFKANLRNVALLEDYLNGRLP</sequence>
<dbReference type="Pfam" id="PF13430">
    <property type="entry name" value="DUF4112"/>
    <property type="match status" value="1"/>
</dbReference>